<evidence type="ECO:0000256" key="1">
    <source>
        <dbReference type="ARBA" id="ARBA00022801"/>
    </source>
</evidence>
<dbReference type="GO" id="GO:0052689">
    <property type="term" value="F:carboxylic ester hydrolase activity"/>
    <property type="evidence" value="ECO:0007669"/>
    <property type="project" value="UniProtKB-ARBA"/>
</dbReference>
<dbReference type="InterPro" id="IPR022742">
    <property type="entry name" value="Hydrolase_4"/>
</dbReference>
<evidence type="ECO:0000259" key="2">
    <source>
        <dbReference type="Pfam" id="PF12146"/>
    </source>
</evidence>
<feature type="domain" description="Serine aminopeptidase S33" evidence="2">
    <location>
        <begin position="27"/>
        <end position="257"/>
    </location>
</feature>
<keyword evidence="1 3" id="KW-0378">Hydrolase</keyword>
<sequence length="292" mass="32096">MKRFDLTFPSGTGHCAAWLHQPDGPGPHPCVVVAHGIGAIRQVRLSAYARRFTDAGVALLTFDYRHWGESSGHPRFLCAIGKQHQDIRCAIDAAQAHPDIDPARVFLFGTSFGGGHALAVGAQRPDLAGVISQCTVSDCLVVAAKSPLRQILRWIWAGTLDQTKALLGLQPHYIKLAGEPGEAALMTKLNAEQRYRDMLDGPSRWENKIAARLMLWLPLYRPIRSAPKIKAPLLMIVCDKDEICPATIARRAADIAPRGRAVHFDSSHFDIYFGELFESATATMLGFVQDPR</sequence>
<organism evidence="3 4">
    <name type="scientific">Hylemonella gracilis</name>
    <dbReference type="NCBI Taxonomy" id="80880"/>
    <lineage>
        <taxon>Bacteria</taxon>
        <taxon>Pseudomonadati</taxon>
        <taxon>Pseudomonadota</taxon>
        <taxon>Betaproteobacteria</taxon>
        <taxon>Burkholderiales</taxon>
        <taxon>Comamonadaceae</taxon>
        <taxon>Hylemonella</taxon>
    </lineage>
</organism>
<dbReference type="Gene3D" id="3.40.50.1820">
    <property type="entry name" value="alpha/beta hydrolase"/>
    <property type="match status" value="1"/>
</dbReference>
<dbReference type="AlphaFoldDB" id="A0A4P6UJP5"/>
<evidence type="ECO:0000313" key="4">
    <source>
        <dbReference type="Proteomes" id="UP000292939"/>
    </source>
</evidence>
<reference evidence="3 4" key="1">
    <citation type="submission" date="2018-07" db="EMBL/GenBank/DDBJ databases">
        <title>Exploring interactions and the metabolic potential of the ultra-small soil bacteria Hylemonella gracilis.</title>
        <authorList>
            <person name="Tyc O."/>
            <person name="Kulkarni P."/>
            <person name="Gawehns F."/>
            <person name="Hundscheid M."/>
            <person name="Zweers H."/>
            <person name="Garbeva P."/>
        </authorList>
    </citation>
    <scope>NUCLEOTIDE SEQUENCE [LARGE SCALE GENOMIC DNA]</scope>
    <source>
        <strain evidence="3 4">NS1</strain>
    </source>
</reference>
<accession>A0A4P6UJP5</accession>
<dbReference type="EMBL" id="CP031395">
    <property type="protein sequence ID" value="QBK03571.1"/>
    <property type="molecule type" value="Genomic_DNA"/>
</dbReference>
<proteinExistence type="predicted"/>
<gene>
    <name evidence="3" type="ORF">DW355_01225</name>
</gene>
<dbReference type="InterPro" id="IPR050261">
    <property type="entry name" value="FrsA_esterase"/>
</dbReference>
<dbReference type="InterPro" id="IPR029058">
    <property type="entry name" value="AB_hydrolase_fold"/>
</dbReference>
<dbReference type="PANTHER" id="PTHR22946:SF9">
    <property type="entry name" value="POLYKETIDE TRANSFERASE AF380"/>
    <property type="match status" value="1"/>
</dbReference>
<protein>
    <submittedName>
        <fullName evidence="3">Alpha/beta fold hydrolase</fullName>
    </submittedName>
</protein>
<dbReference type="KEGG" id="hgr:DW355_01225"/>
<dbReference type="OrthoDB" id="9805123at2"/>
<dbReference type="Proteomes" id="UP000292939">
    <property type="component" value="Chromosome"/>
</dbReference>
<dbReference type="RefSeq" id="WP_131277293.1">
    <property type="nucleotide sequence ID" value="NZ_CP031395.1"/>
</dbReference>
<dbReference type="PANTHER" id="PTHR22946">
    <property type="entry name" value="DIENELACTONE HYDROLASE DOMAIN-CONTAINING PROTEIN-RELATED"/>
    <property type="match status" value="1"/>
</dbReference>
<dbReference type="SUPFAM" id="SSF53474">
    <property type="entry name" value="alpha/beta-Hydrolases"/>
    <property type="match status" value="1"/>
</dbReference>
<name>A0A4P6UJP5_9BURK</name>
<dbReference type="Pfam" id="PF12146">
    <property type="entry name" value="Hydrolase_4"/>
    <property type="match status" value="1"/>
</dbReference>
<evidence type="ECO:0000313" key="3">
    <source>
        <dbReference type="EMBL" id="QBK03571.1"/>
    </source>
</evidence>